<gene>
    <name evidence="1" type="ORF">Tci_317111</name>
</gene>
<name>A0A699H625_TANCI</name>
<evidence type="ECO:0000313" key="1">
    <source>
        <dbReference type="EMBL" id="GEX45136.1"/>
    </source>
</evidence>
<dbReference type="AlphaFoldDB" id="A0A699H625"/>
<organism evidence="1">
    <name type="scientific">Tanacetum cinerariifolium</name>
    <name type="common">Dalmatian daisy</name>
    <name type="synonym">Chrysanthemum cinerariifolium</name>
    <dbReference type="NCBI Taxonomy" id="118510"/>
    <lineage>
        <taxon>Eukaryota</taxon>
        <taxon>Viridiplantae</taxon>
        <taxon>Streptophyta</taxon>
        <taxon>Embryophyta</taxon>
        <taxon>Tracheophyta</taxon>
        <taxon>Spermatophyta</taxon>
        <taxon>Magnoliopsida</taxon>
        <taxon>eudicotyledons</taxon>
        <taxon>Gunneridae</taxon>
        <taxon>Pentapetalae</taxon>
        <taxon>asterids</taxon>
        <taxon>campanulids</taxon>
        <taxon>Asterales</taxon>
        <taxon>Asteraceae</taxon>
        <taxon>Asteroideae</taxon>
        <taxon>Anthemideae</taxon>
        <taxon>Anthemidinae</taxon>
        <taxon>Tanacetum</taxon>
    </lineage>
</organism>
<protein>
    <submittedName>
        <fullName evidence="1">Uncharacterized protein</fullName>
    </submittedName>
</protein>
<reference evidence="1" key="1">
    <citation type="journal article" date="2019" name="Sci. Rep.">
        <title>Draft genome of Tanacetum cinerariifolium, the natural source of mosquito coil.</title>
        <authorList>
            <person name="Yamashiro T."/>
            <person name="Shiraishi A."/>
            <person name="Satake H."/>
            <person name="Nakayama K."/>
        </authorList>
    </citation>
    <scope>NUCLEOTIDE SEQUENCE</scope>
</reference>
<proteinExistence type="predicted"/>
<accession>A0A699H625</accession>
<sequence>MIGRVWDASAVSGLYLSTEFVVSDAKGRRDIFSKFFTVKPNKEEYRVIKDDNFMLEFDGSTTFRKVSMKADGFVRYPLKLVDLDAIEPADNKYLIGRTNHLKSGSKNLDFHLANHRAVNQSNAMGKPRGGVG</sequence>
<comment type="caution">
    <text evidence="1">The sequence shown here is derived from an EMBL/GenBank/DDBJ whole genome shotgun (WGS) entry which is preliminary data.</text>
</comment>
<dbReference type="EMBL" id="BKCJ010109081">
    <property type="protein sequence ID" value="GEX45136.1"/>
    <property type="molecule type" value="Genomic_DNA"/>
</dbReference>